<organism evidence="8 9">
    <name type="scientific">Candidatus Avacidaminococcus intestinavium</name>
    <dbReference type="NCBI Taxonomy" id="2840684"/>
    <lineage>
        <taxon>Bacteria</taxon>
        <taxon>Bacillati</taxon>
        <taxon>Bacillota</taxon>
        <taxon>Negativicutes</taxon>
        <taxon>Acidaminococcales</taxon>
        <taxon>Acidaminococcaceae</taxon>
        <taxon>Acidaminococcaceae incertae sedis</taxon>
        <taxon>Candidatus Avacidaminococcus</taxon>
    </lineage>
</organism>
<reference evidence="8" key="2">
    <citation type="journal article" date="2021" name="PeerJ">
        <title>Extensive microbial diversity within the chicken gut microbiome revealed by metagenomics and culture.</title>
        <authorList>
            <person name="Gilroy R."/>
            <person name="Ravi A."/>
            <person name="Getino M."/>
            <person name="Pursley I."/>
            <person name="Horton D.L."/>
            <person name="Alikhan N.F."/>
            <person name="Baker D."/>
            <person name="Gharbi K."/>
            <person name="Hall N."/>
            <person name="Watson M."/>
            <person name="Adriaenssens E.M."/>
            <person name="Foster-Nyarko E."/>
            <person name="Jarju S."/>
            <person name="Secka A."/>
            <person name="Antonio M."/>
            <person name="Oren A."/>
            <person name="Chaudhuri R.R."/>
            <person name="La Ragione R."/>
            <person name="Hildebrand F."/>
            <person name="Pallen M.J."/>
        </authorList>
    </citation>
    <scope>NUCLEOTIDE SEQUENCE</scope>
    <source>
        <strain evidence="8">CHK160-1198</strain>
    </source>
</reference>
<dbReference type="PROSITE" id="PS51462">
    <property type="entry name" value="NUDIX"/>
    <property type="match status" value="1"/>
</dbReference>
<dbReference type="Pfam" id="PF00293">
    <property type="entry name" value="NUDIX"/>
    <property type="match status" value="1"/>
</dbReference>
<dbReference type="EMBL" id="DVNI01000128">
    <property type="protein sequence ID" value="HIU64850.1"/>
    <property type="molecule type" value="Genomic_DNA"/>
</dbReference>
<protein>
    <submittedName>
        <fullName evidence="8">CoA pyrophosphatase</fullName>
    </submittedName>
</protein>
<evidence type="ECO:0000259" key="7">
    <source>
        <dbReference type="PROSITE" id="PS51462"/>
    </source>
</evidence>
<evidence type="ECO:0000256" key="6">
    <source>
        <dbReference type="ARBA" id="ARBA00023211"/>
    </source>
</evidence>
<dbReference type="GO" id="GO:0010945">
    <property type="term" value="F:coenzyme A diphosphatase activity"/>
    <property type="evidence" value="ECO:0007669"/>
    <property type="project" value="InterPro"/>
</dbReference>
<evidence type="ECO:0000256" key="1">
    <source>
        <dbReference type="ARBA" id="ARBA00001936"/>
    </source>
</evidence>
<comment type="caution">
    <text evidence="8">The sequence shown here is derived from an EMBL/GenBank/DDBJ whole genome shotgun (WGS) entry which is preliminary data.</text>
</comment>
<dbReference type="SUPFAM" id="SSF55811">
    <property type="entry name" value="Nudix"/>
    <property type="match status" value="1"/>
</dbReference>
<dbReference type="AlphaFoldDB" id="A0A9D1SM04"/>
<comment type="cofactor">
    <cofactor evidence="2">
        <name>Mg(2+)</name>
        <dbReference type="ChEBI" id="CHEBI:18420"/>
    </cofactor>
</comment>
<evidence type="ECO:0000256" key="2">
    <source>
        <dbReference type="ARBA" id="ARBA00001946"/>
    </source>
</evidence>
<evidence type="ECO:0000256" key="4">
    <source>
        <dbReference type="ARBA" id="ARBA00022801"/>
    </source>
</evidence>
<dbReference type="InterPro" id="IPR045121">
    <property type="entry name" value="CoAse"/>
</dbReference>
<evidence type="ECO:0000313" key="9">
    <source>
        <dbReference type="Proteomes" id="UP000824099"/>
    </source>
</evidence>
<gene>
    <name evidence="8" type="ORF">IAB06_07450</name>
</gene>
<dbReference type="Proteomes" id="UP000824099">
    <property type="component" value="Unassembled WGS sequence"/>
</dbReference>
<dbReference type="InterPro" id="IPR000086">
    <property type="entry name" value="NUDIX_hydrolase_dom"/>
</dbReference>
<keyword evidence="3" id="KW-0479">Metal-binding</keyword>
<dbReference type="Gene3D" id="3.90.79.10">
    <property type="entry name" value="Nucleoside Triphosphate Pyrophosphohydrolase"/>
    <property type="match status" value="1"/>
</dbReference>
<keyword evidence="6" id="KW-0464">Manganese</keyword>
<evidence type="ECO:0000313" key="8">
    <source>
        <dbReference type="EMBL" id="HIU64850.1"/>
    </source>
</evidence>
<dbReference type="CDD" id="cd03426">
    <property type="entry name" value="NUDIX_CoAse_Nudt7"/>
    <property type="match status" value="1"/>
</dbReference>
<evidence type="ECO:0000256" key="3">
    <source>
        <dbReference type="ARBA" id="ARBA00022723"/>
    </source>
</evidence>
<dbReference type="PANTHER" id="PTHR12992">
    <property type="entry name" value="NUDIX HYDROLASE"/>
    <property type="match status" value="1"/>
</dbReference>
<proteinExistence type="predicted"/>
<name>A0A9D1SM04_9FIRM</name>
<accession>A0A9D1SM04</accession>
<sequence>MADPEEMELLSRICALTKERTPSIDKMDILTEASVLLPLVKKDGKLTVLFEVRSRSLVWQPGDVCFPGGKVEKEDLSFEETAVRETCEELNLVRSDIHICGALDFLVTHLGPIVYPFVGFIEDYQKIRPSLAEVEEVFYVPLEQLLEQKPQQAKMQLANKASDDFPFDLVPGQPKEWIGRTKYPVYFYKYEDHVIWGMTARILYAFLEKIKNECLASGGQQINAAR</sequence>
<dbReference type="PANTHER" id="PTHR12992:SF11">
    <property type="entry name" value="MITOCHONDRIAL COENZYME A DIPHOSPHATASE NUDT8"/>
    <property type="match status" value="1"/>
</dbReference>
<comment type="cofactor">
    <cofactor evidence="1">
        <name>Mn(2+)</name>
        <dbReference type="ChEBI" id="CHEBI:29035"/>
    </cofactor>
</comment>
<keyword evidence="5" id="KW-0460">Magnesium</keyword>
<feature type="domain" description="Nudix hydrolase" evidence="7">
    <location>
        <begin position="30"/>
        <end position="163"/>
    </location>
</feature>
<dbReference type="GO" id="GO:0046872">
    <property type="term" value="F:metal ion binding"/>
    <property type="evidence" value="ECO:0007669"/>
    <property type="project" value="UniProtKB-KW"/>
</dbReference>
<keyword evidence="4" id="KW-0378">Hydrolase</keyword>
<evidence type="ECO:0000256" key="5">
    <source>
        <dbReference type="ARBA" id="ARBA00022842"/>
    </source>
</evidence>
<dbReference type="InterPro" id="IPR015797">
    <property type="entry name" value="NUDIX_hydrolase-like_dom_sf"/>
</dbReference>
<reference evidence="8" key="1">
    <citation type="submission" date="2020-10" db="EMBL/GenBank/DDBJ databases">
        <authorList>
            <person name="Gilroy R."/>
        </authorList>
    </citation>
    <scope>NUCLEOTIDE SEQUENCE</scope>
    <source>
        <strain evidence="8">CHK160-1198</strain>
    </source>
</reference>